<comment type="caution">
    <text evidence="2">The sequence shown here is derived from an EMBL/GenBank/DDBJ whole genome shotgun (WGS) entry which is preliminary data.</text>
</comment>
<dbReference type="InterPro" id="IPR024609">
    <property type="entry name" value="Extracellular_sulfatase_C"/>
</dbReference>
<evidence type="ECO:0000313" key="2">
    <source>
        <dbReference type="EMBL" id="KAL0181187.1"/>
    </source>
</evidence>
<reference evidence="2 3" key="1">
    <citation type="submission" date="2024-05" db="EMBL/GenBank/DDBJ databases">
        <title>Genome sequencing and assembly of Indian major carp, Cirrhinus mrigala (Hamilton, 1822).</title>
        <authorList>
            <person name="Mohindra V."/>
            <person name="Chowdhury L.M."/>
            <person name="Lal K."/>
            <person name="Jena J.K."/>
        </authorList>
    </citation>
    <scope>NUCLEOTIDE SEQUENCE [LARGE SCALE GENOMIC DNA]</scope>
    <source>
        <strain evidence="2">CM1030</strain>
        <tissue evidence="2">Blood</tissue>
    </source>
</reference>
<dbReference type="Proteomes" id="UP001529510">
    <property type="component" value="Unassembled WGS sequence"/>
</dbReference>
<accession>A0ABD0Q4L8</accession>
<proteinExistence type="predicted"/>
<protein>
    <recommendedName>
        <fullName evidence="1">Extracellular sulfatase C-terminal domain-containing protein</fullName>
    </recommendedName>
</protein>
<name>A0ABD0Q4L8_CIRMR</name>
<feature type="domain" description="Extracellular sulfatase C-terminal" evidence="1">
    <location>
        <begin position="9"/>
        <end position="85"/>
    </location>
</feature>
<dbReference type="Pfam" id="PF12548">
    <property type="entry name" value="DUF3740"/>
    <property type="match status" value="1"/>
</dbReference>
<sequence>MSIPELKTKKSLPRNRWARSVPYHLDSNVYTLDLEKGYQPLNLNSSLMLGRKQAVYGDDVEYSGMGPIDNNLNSLTPPAALKVTY</sequence>
<evidence type="ECO:0000259" key="1">
    <source>
        <dbReference type="Pfam" id="PF12548"/>
    </source>
</evidence>
<organism evidence="2 3">
    <name type="scientific">Cirrhinus mrigala</name>
    <name type="common">Mrigala</name>
    <dbReference type="NCBI Taxonomy" id="683832"/>
    <lineage>
        <taxon>Eukaryota</taxon>
        <taxon>Metazoa</taxon>
        <taxon>Chordata</taxon>
        <taxon>Craniata</taxon>
        <taxon>Vertebrata</taxon>
        <taxon>Euteleostomi</taxon>
        <taxon>Actinopterygii</taxon>
        <taxon>Neopterygii</taxon>
        <taxon>Teleostei</taxon>
        <taxon>Ostariophysi</taxon>
        <taxon>Cypriniformes</taxon>
        <taxon>Cyprinidae</taxon>
        <taxon>Labeoninae</taxon>
        <taxon>Labeonini</taxon>
        <taxon>Cirrhinus</taxon>
    </lineage>
</organism>
<keyword evidence="3" id="KW-1185">Reference proteome</keyword>
<dbReference type="AlphaFoldDB" id="A0ABD0Q4L8"/>
<dbReference type="EMBL" id="JAMKFB020000011">
    <property type="protein sequence ID" value="KAL0181187.1"/>
    <property type="molecule type" value="Genomic_DNA"/>
</dbReference>
<feature type="non-terminal residue" evidence="2">
    <location>
        <position position="85"/>
    </location>
</feature>
<gene>
    <name evidence="2" type="ORF">M9458_023593</name>
</gene>
<evidence type="ECO:0000313" key="3">
    <source>
        <dbReference type="Proteomes" id="UP001529510"/>
    </source>
</evidence>